<dbReference type="OrthoDB" id="6108at2759"/>
<keyword evidence="3" id="KW-1185">Reference proteome</keyword>
<accession>A0A3S4ZYY3</accession>
<feature type="non-terminal residue" evidence="2">
    <location>
        <position position="1"/>
    </location>
</feature>
<dbReference type="Proteomes" id="UP000784294">
    <property type="component" value="Unassembled WGS sequence"/>
</dbReference>
<evidence type="ECO:0000313" key="2">
    <source>
        <dbReference type="EMBL" id="VEL10568.1"/>
    </source>
</evidence>
<feature type="region of interest" description="Disordered" evidence="1">
    <location>
        <begin position="504"/>
        <end position="535"/>
    </location>
</feature>
<feature type="compositionally biased region" description="Acidic residues" evidence="1">
    <location>
        <begin position="458"/>
        <end position="489"/>
    </location>
</feature>
<sequence>ILTIICAWIADFKTNIGVDNRSDLILFFGLSSSNQQSRQAIKNTAAPDIAKTPLQHIFSLDLTALWMRLTDLSPDLSISQVRLNDLLTSLLDDKTDILAYQAGLQSTIINYLRKIHPNTWPSWILKETTSLDQLDAYIRGQVYDKSGDNNTFVFYRYLGLWLPIAILQRCISHTNLVGRLRKLAASLDDPTIIGFSESNEGESNKLQVAEFKTRLLETIAGLASVRVVSPVHTIPLFSIVFAPVNAKTEPPAALHAAEASTSSFNNDGSLFDWLLCSDPEELCLVKPVQEGLPVTSGQRLRSCLSGMLILETAFLLHQPWQWRLTSQLAEKAISTRGGASSQPIGLVQLGFRLDYLKPRLSRDQWKSAFLLILEWASLAFICIEINLLNQQSLSNDSNCIFQHHRLLFAFRAFRMLAALSAVFVEKACFSGGAWLDSQVEYLSGSYKQMAKGLQALGEVDEDEEKEDEAEKGLEEEEDKMDETNEDGEQDRENAISALLEIENEDWEEEEATEGTGENADSSVTSLNPPNQTRRLYRPPISIRSEWTSQLQQKLFSMVVPAVLSTCLSQEASPVPKIAQIDTPNALSALCALMATCPAEQLVYVLTDQPRLEMEFLGEAPQLLSSWPVARNAFILSDLGSKSVRLSPGLRAGLELASRLLVTSPYQAGQLLGHRLLCRLLSLRGSAARVSRVRLSDAILASYLPPTLLAGLAAKLPSRLEAELSSGVCISRWAIRPLNADESSCLLGSDLHPLDPSAHQHLLGFLLAWDAFVSLVACSSRSTRVRLQQLILSGELDSDSHEFNSISVDNSTSSRISVICLFDRFLLVLGRLMPDRHSLLSSLVDAHCRLEPDERLLLSHLTTGHLAYFSNDRPRTTVNNSHRVGGSRSTRSYLTGGDRRWCDPTCPADPLVQLPSHRMFFDLSHLAIRLFRRLLAQLPTIMRAWFIRLNSFNRQTYLPASGSPSTGLASVTISPLVQRPWQSKQLINRIDRIVTNAFSPSLIYDELVLVEQRALFRHGQSTLGQYFKDKLESIFPKVGLNEIPEPGSLVVHSRLNSREVS</sequence>
<organism evidence="2 3">
    <name type="scientific">Protopolystoma xenopodis</name>
    <dbReference type="NCBI Taxonomy" id="117903"/>
    <lineage>
        <taxon>Eukaryota</taxon>
        <taxon>Metazoa</taxon>
        <taxon>Spiralia</taxon>
        <taxon>Lophotrochozoa</taxon>
        <taxon>Platyhelminthes</taxon>
        <taxon>Monogenea</taxon>
        <taxon>Polyopisthocotylea</taxon>
        <taxon>Polystomatidea</taxon>
        <taxon>Polystomatidae</taxon>
        <taxon>Protopolystoma</taxon>
    </lineage>
</organism>
<name>A0A3S4ZYY3_9PLAT</name>
<comment type="caution">
    <text evidence="2">The sequence shown here is derived from an EMBL/GenBank/DDBJ whole genome shotgun (WGS) entry which is preliminary data.</text>
</comment>
<dbReference type="AlphaFoldDB" id="A0A3S4ZYY3"/>
<feature type="compositionally biased region" description="Polar residues" evidence="1">
    <location>
        <begin position="521"/>
        <end position="533"/>
    </location>
</feature>
<proteinExistence type="predicted"/>
<gene>
    <name evidence="2" type="ORF">PXEA_LOCUS4008</name>
</gene>
<evidence type="ECO:0000256" key="1">
    <source>
        <dbReference type="SAM" id="MobiDB-lite"/>
    </source>
</evidence>
<reference evidence="2" key="1">
    <citation type="submission" date="2018-11" db="EMBL/GenBank/DDBJ databases">
        <authorList>
            <consortium name="Pathogen Informatics"/>
        </authorList>
    </citation>
    <scope>NUCLEOTIDE SEQUENCE</scope>
</reference>
<protein>
    <submittedName>
        <fullName evidence="2">Uncharacterized protein</fullName>
    </submittedName>
</protein>
<evidence type="ECO:0000313" key="3">
    <source>
        <dbReference type="Proteomes" id="UP000784294"/>
    </source>
</evidence>
<dbReference type="EMBL" id="CAAALY010009372">
    <property type="protein sequence ID" value="VEL10568.1"/>
    <property type="molecule type" value="Genomic_DNA"/>
</dbReference>
<feature type="region of interest" description="Disordered" evidence="1">
    <location>
        <begin position="457"/>
        <end position="491"/>
    </location>
</feature>